<dbReference type="PANTHER" id="PTHR33269">
    <property type="entry name" value="NADH-UBIQUINONE OXIDOREDUCTASE CHAIN 6"/>
    <property type="match status" value="1"/>
</dbReference>
<feature type="transmembrane region" description="Helical" evidence="2">
    <location>
        <begin position="30"/>
        <end position="52"/>
    </location>
</feature>
<dbReference type="Gene3D" id="1.20.120.1200">
    <property type="entry name" value="NADH-ubiquinone/plastoquinone oxidoreductase chain 6, subunit NuoJ"/>
    <property type="match status" value="1"/>
</dbReference>
<dbReference type="GO" id="GO:0048038">
    <property type="term" value="F:quinone binding"/>
    <property type="evidence" value="ECO:0007669"/>
    <property type="project" value="UniProtKB-UniRule"/>
</dbReference>
<keyword evidence="2" id="KW-1133">Transmembrane helix</keyword>
<keyword evidence="2" id="KW-0812">Transmembrane</keyword>
<gene>
    <name evidence="3" type="ORF">AXG55_13455</name>
</gene>
<dbReference type="Proteomes" id="UP000184731">
    <property type="component" value="Chromosome"/>
</dbReference>
<proteinExistence type="inferred from homology"/>
<comment type="subcellular location">
    <subcellularLocation>
        <location evidence="2">Cell membrane</location>
        <topology evidence="2">Multi-pass membrane protein</topology>
    </subcellularLocation>
</comment>
<feature type="transmembrane region" description="Helical" evidence="2">
    <location>
        <begin position="151"/>
        <end position="173"/>
    </location>
</feature>
<keyword evidence="2" id="KW-1003">Cell membrane</keyword>
<accession>A0A1L4D3T9</accession>
<dbReference type="EMBL" id="CP017834">
    <property type="protein sequence ID" value="APJ04849.1"/>
    <property type="molecule type" value="Genomic_DNA"/>
</dbReference>
<evidence type="ECO:0000256" key="1">
    <source>
        <dbReference type="ARBA" id="ARBA00005698"/>
    </source>
</evidence>
<name>A0A1L4D3T9_9BACT</name>
<feature type="transmembrane region" description="Helical" evidence="2">
    <location>
        <begin position="6"/>
        <end position="23"/>
    </location>
</feature>
<dbReference type="GO" id="GO:0005886">
    <property type="term" value="C:plasma membrane"/>
    <property type="evidence" value="ECO:0007669"/>
    <property type="project" value="UniProtKB-SubCell"/>
</dbReference>
<dbReference type="OrthoDB" id="9790848at2"/>
<sequence length="184" mass="20069">MITQISFLIMGVLAVFLSVLMITRKWPVTAAMILIIVMMLLAGMYGLLGAHFSAVSQIIVYAGAIMVVFVFVIMLLNLPPAELRYGRLTISELVLISLGFIMALFLGTKVGQGYLIANLSSNTLVNARPPYYPDAMNENVKNVSALMFTDYLWAFELISFLILVAIIGAIVIAKKAKVSDAKSS</sequence>
<feature type="transmembrane region" description="Helical" evidence="2">
    <location>
        <begin position="88"/>
        <end position="106"/>
    </location>
</feature>
<comment type="similarity">
    <text evidence="1 2">Belongs to the complex I subunit 6 family.</text>
</comment>
<evidence type="ECO:0000313" key="4">
    <source>
        <dbReference type="Proteomes" id="UP000184731"/>
    </source>
</evidence>
<comment type="catalytic activity">
    <reaction evidence="2">
        <text>a quinone + NADH + 5 H(+)(in) = a quinol + NAD(+) + 4 H(+)(out)</text>
        <dbReference type="Rhea" id="RHEA:57888"/>
        <dbReference type="ChEBI" id="CHEBI:15378"/>
        <dbReference type="ChEBI" id="CHEBI:24646"/>
        <dbReference type="ChEBI" id="CHEBI:57540"/>
        <dbReference type="ChEBI" id="CHEBI:57945"/>
        <dbReference type="ChEBI" id="CHEBI:132124"/>
    </reaction>
</comment>
<protein>
    <recommendedName>
        <fullName evidence="2">NADH-quinone oxidoreductase subunit J</fullName>
        <ecNumber evidence="2">7.1.1.-</ecNumber>
    </recommendedName>
</protein>
<organism evidence="3 4">
    <name type="scientific">Silvanigrella aquatica</name>
    <dbReference type="NCBI Taxonomy" id="1915309"/>
    <lineage>
        <taxon>Bacteria</taxon>
        <taxon>Pseudomonadati</taxon>
        <taxon>Bdellovibrionota</taxon>
        <taxon>Oligoflexia</taxon>
        <taxon>Silvanigrellales</taxon>
        <taxon>Silvanigrellaceae</taxon>
        <taxon>Silvanigrella</taxon>
    </lineage>
</organism>
<keyword evidence="2" id="KW-0472">Membrane</keyword>
<dbReference type="STRING" id="1915309.AXG55_13455"/>
<evidence type="ECO:0000313" key="3">
    <source>
        <dbReference type="EMBL" id="APJ04849.1"/>
    </source>
</evidence>
<feature type="transmembrane region" description="Helical" evidence="2">
    <location>
        <begin position="58"/>
        <end position="76"/>
    </location>
</feature>
<dbReference type="AlphaFoldDB" id="A0A1L4D3T9"/>
<keyword evidence="2" id="KW-0874">Quinone</keyword>
<dbReference type="PANTHER" id="PTHR33269:SF17">
    <property type="entry name" value="NADH-UBIQUINONE OXIDOREDUCTASE CHAIN 6"/>
    <property type="match status" value="1"/>
</dbReference>
<dbReference type="InterPro" id="IPR001457">
    <property type="entry name" value="NADH_UbQ/plastoQ_OxRdtase_su6"/>
</dbReference>
<reference evidence="3 4" key="1">
    <citation type="submission" date="2016-10" db="EMBL/GenBank/DDBJ databases">
        <title>Silvanigrella aquatica sp. nov., isolated from a freshwater lake located in the Black Forest, Germany, description of Silvanigrellaceae fam. nov., Silvanigrellales ord. nov., reclassification of the order Bdellovibrionales in the class Oligoflexia, reclassification of the families Bacteriovoracaceae and Halobacteriovoraceae in the new order Bacteriovoracales ord. nov., and reclassification of the family Pseudobacteriovoracaceae in the order Oligoflexiales.</title>
        <authorList>
            <person name="Hahn M.W."/>
            <person name="Schmidt J."/>
            <person name="Koll U."/>
            <person name="Rohde M."/>
            <person name="Verbag S."/>
            <person name="Pitt A."/>
            <person name="Nakai R."/>
            <person name="Naganuma T."/>
            <person name="Lang E."/>
        </authorList>
    </citation>
    <scope>NUCLEOTIDE SEQUENCE [LARGE SCALE GENOMIC DNA]</scope>
    <source>
        <strain evidence="3 4">MWH-Nonnen-W8red</strain>
    </source>
</reference>
<dbReference type="Pfam" id="PF00499">
    <property type="entry name" value="Oxidored_q3"/>
    <property type="match status" value="1"/>
</dbReference>
<dbReference type="EC" id="7.1.1.-" evidence="2"/>
<comment type="function">
    <text evidence="2">NDH-1 shuttles electrons from NADH, via FMN and iron-sulfur (Fe-S) centers, to quinones in the respiratory chain. Couples the redox reaction to proton translocation (for every two electrons transferred, four hydrogen ions are translocated across the cytoplasmic membrane), and thus conserves the redox energy in a proton gradient.</text>
</comment>
<keyword evidence="2" id="KW-0520">NAD</keyword>
<evidence type="ECO:0000256" key="2">
    <source>
        <dbReference type="RuleBase" id="RU004429"/>
    </source>
</evidence>
<dbReference type="InterPro" id="IPR042106">
    <property type="entry name" value="Nuo/plastoQ_OxRdtase_6_NuoJ"/>
</dbReference>
<dbReference type="RefSeq" id="WP_148698608.1">
    <property type="nucleotide sequence ID" value="NZ_CP017834.1"/>
</dbReference>
<dbReference type="GO" id="GO:0008137">
    <property type="term" value="F:NADH dehydrogenase (ubiquinone) activity"/>
    <property type="evidence" value="ECO:0007669"/>
    <property type="project" value="UniProtKB-UniRule"/>
</dbReference>
<dbReference type="KEGG" id="saqi:AXG55_13455"/>
<keyword evidence="4" id="KW-1185">Reference proteome</keyword>